<dbReference type="GO" id="GO:0071555">
    <property type="term" value="P:cell wall organization"/>
    <property type="evidence" value="ECO:0007669"/>
    <property type="project" value="UniProtKB-UniRule"/>
</dbReference>
<evidence type="ECO:0000256" key="6">
    <source>
        <dbReference type="ARBA" id="ARBA00023316"/>
    </source>
</evidence>
<dbReference type="CDD" id="cd16913">
    <property type="entry name" value="YkuD_like"/>
    <property type="match status" value="1"/>
</dbReference>
<dbReference type="GO" id="GO:0008360">
    <property type="term" value="P:regulation of cell shape"/>
    <property type="evidence" value="ECO:0007669"/>
    <property type="project" value="UniProtKB-UniRule"/>
</dbReference>
<organism evidence="9 10">
    <name type="scientific">Photorhabdus laumondii subsp. clarkei</name>
    <dbReference type="NCBI Taxonomy" id="2029685"/>
    <lineage>
        <taxon>Bacteria</taxon>
        <taxon>Pseudomonadati</taxon>
        <taxon>Pseudomonadota</taxon>
        <taxon>Gammaproteobacteria</taxon>
        <taxon>Enterobacterales</taxon>
        <taxon>Morganellaceae</taxon>
        <taxon>Photorhabdus</taxon>
    </lineage>
</organism>
<dbReference type="Pfam" id="PF03734">
    <property type="entry name" value="YkuD"/>
    <property type="match status" value="1"/>
</dbReference>
<evidence type="ECO:0000313" key="9">
    <source>
        <dbReference type="EMBL" id="RAW91703.1"/>
    </source>
</evidence>
<feature type="active site" description="Nucleophile" evidence="7">
    <location>
        <position position="145"/>
    </location>
</feature>
<sequence>MKKTAAFPAIITIILLLFSSFTPVYTQDTLVQLQQNFPVQPGSPVFIQIFKEERILELYTKNSHGSYQLSKSYPICNYSGGLGPKTTEGDLKSPEGFYRVKTHQLNPNSRYYRSINLGFPNEYDKFRGYSGNYLMIHGECKSVGCYAMTNGYMDEIYHYIESALLRGQYEINISIYPFRMTPQNMLRHRSSSHYMFWLQLQPAYEYFAKNHQPATVSIINGQYVVNATPEKSPLLQHQSQYAFTKMK</sequence>
<dbReference type="Proteomes" id="UP000250870">
    <property type="component" value="Unassembled WGS sequence"/>
</dbReference>
<evidence type="ECO:0000256" key="1">
    <source>
        <dbReference type="ARBA" id="ARBA00004752"/>
    </source>
</evidence>
<comment type="caution">
    <text evidence="9">The sequence shown here is derived from an EMBL/GenBank/DDBJ whole genome shotgun (WGS) entry which is preliminary data.</text>
</comment>
<dbReference type="AlphaFoldDB" id="A0A329VIJ8"/>
<dbReference type="PROSITE" id="PS52029">
    <property type="entry name" value="LD_TPASE"/>
    <property type="match status" value="1"/>
</dbReference>
<reference evidence="9 10" key="1">
    <citation type="journal article" date="2018" name="Int. J. Syst. Evol. Microbiol.">
        <title>Whole-genome-based revisit of Photorhabdus phylogeny: proposal for the elevation of most Photorhabdus subspecies to the species level and description of one novel species Photorhabdus bodei sp. nov., and one novel subspecies Photorhabdus laumondii subsp. clarkei subsp. nov.</title>
        <authorList>
            <person name="Machado R.A.R."/>
            <person name="Wuthrich D."/>
            <person name="Kuhnert P."/>
            <person name="Arce C.C.M."/>
            <person name="Thonen L."/>
            <person name="Ruiz C."/>
            <person name="Zhang X."/>
            <person name="Robert C.A.M."/>
            <person name="Karimi J."/>
            <person name="Kamali S."/>
            <person name="Ma J."/>
            <person name="Bruggmann R."/>
            <person name="Erb M."/>
        </authorList>
    </citation>
    <scope>NUCLEOTIDE SEQUENCE [LARGE SCALE GENOMIC DNA]</scope>
    <source>
        <strain evidence="9 10">BOJ-47</strain>
    </source>
</reference>
<dbReference type="GO" id="GO:0016740">
    <property type="term" value="F:transferase activity"/>
    <property type="evidence" value="ECO:0007669"/>
    <property type="project" value="UniProtKB-KW"/>
</dbReference>
<keyword evidence="3" id="KW-0808">Transferase</keyword>
<evidence type="ECO:0000256" key="7">
    <source>
        <dbReference type="PROSITE-ProRule" id="PRU01373"/>
    </source>
</evidence>
<dbReference type="SUPFAM" id="SSF141523">
    <property type="entry name" value="L,D-transpeptidase catalytic domain-like"/>
    <property type="match status" value="1"/>
</dbReference>
<evidence type="ECO:0000256" key="5">
    <source>
        <dbReference type="ARBA" id="ARBA00022984"/>
    </source>
</evidence>
<keyword evidence="6 7" id="KW-0961">Cell wall biogenesis/degradation</keyword>
<gene>
    <name evidence="9" type="ORF">CKY01_07490</name>
</gene>
<comment type="similarity">
    <text evidence="2">Belongs to the YkuD family.</text>
</comment>
<dbReference type="PANTHER" id="PTHR36699:SF1">
    <property type="entry name" value="L,D-TRANSPEPTIDASE YAFK-RELATED"/>
    <property type="match status" value="1"/>
</dbReference>
<proteinExistence type="inferred from homology"/>
<comment type="pathway">
    <text evidence="1 7">Cell wall biogenesis; peptidoglycan biosynthesis.</text>
</comment>
<evidence type="ECO:0000256" key="3">
    <source>
        <dbReference type="ARBA" id="ARBA00022679"/>
    </source>
</evidence>
<evidence type="ECO:0000259" key="8">
    <source>
        <dbReference type="PROSITE" id="PS52029"/>
    </source>
</evidence>
<accession>A0A329VIJ8</accession>
<dbReference type="GO" id="GO:0004180">
    <property type="term" value="F:carboxypeptidase activity"/>
    <property type="evidence" value="ECO:0007669"/>
    <property type="project" value="UniProtKB-ARBA"/>
</dbReference>
<evidence type="ECO:0000256" key="2">
    <source>
        <dbReference type="ARBA" id="ARBA00005992"/>
    </source>
</evidence>
<dbReference type="UniPathway" id="UPA00219"/>
<dbReference type="GO" id="GO:0009252">
    <property type="term" value="P:peptidoglycan biosynthetic process"/>
    <property type="evidence" value="ECO:0007669"/>
    <property type="project" value="UniProtKB-UniPathway"/>
</dbReference>
<keyword evidence="4 7" id="KW-0133">Cell shape</keyword>
<dbReference type="InterPro" id="IPR005490">
    <property type="entry name" value="LD_TPept_cat_dom"/>
</dbReference>
<evidence type="ECO:0000256" key="4">
    <source>
        <dbReference type="ARBA" id="ARBA00022960"/>
    </source>
</evidence>
<dbReference type="RefSeq" id="WP_113025248.1">
    <property type="nucleotide sequence ID" value="NZ_CAWNWQ010000007.1"/>
</dbReference>
<dbReference type="EMBL" id="NSCI01000007">
    <property type="protein sequence ID" value="RAW91703.1"/>
    <property type="molecule type" value="Genomic_DNA"/>
</dbReference>
<dbReference type="InterPro" id="IPR038063">
    <property type="entry name" value="Transpep_catalytic_dom"/>
</dbReference>
<name>A0A329VIJ8_9GAMM</name>
<dbReference type="PANTHER" id="PTHR36699">
    <property type="entry name" value="LD-TRANSPEPTIDASE"/>
    <property type="match status" value="1"/>
</dbReference>
<feature type="domain" description="L,D-TPase catalytic" evidence="8">
    <location>
        <begin position="45"/>
        <end position="176"/>
    </location>
</feature>
<feature type="active site" description="Proton donor/acceptor" evidence="7">
    <location>
        <position position="137"/>
    </location>
</feature>
<protein>
    <recommendedName>
        <fullName evidence="8">L,D-TPase catalytic domain-containing protein</fullName>
    </recommendedName>
</protein>
<evidence type="ECO:0000313" key="10">
    <source>
        <dbReference type="Proteomes" id="UP000250870"/>
    </source>
</evidence>
<keyword evidence="5 7" id="KW-0573">Peptidoglycan synthesis</keyword>